<dbReference type="OrthoDB" id="3405625at2"/>
<dbReference type="AlphaFoldDB" id="A0A1G8ZEU4"/>
<evidence type="ECO:0000256" key="5">
    <source>
        <dbReference type="ARBA" id="ARBA00023136"/>
    </source>
</evidence>
<feature type="transmembrane region" description="Helical" evidence="8">
    <location>
        <begin position="724"/>
        <end position="751"/>
    </location>
</feature>
<dbReference type="Pfam" id="PF02687">
    <property type="entry name" value="FtsX"/>
    <property type="match status" value="2"/>
</dbReference>
<comment type="similarity">
    <text evidence="6">Belongs to the ABC-4 integral membrane protein family.</text>
</comment>
<dbReference type="Proteomes" id="UP000199202">
    <property type="component" value="Unassembled WGS sequence"/>
</dbReference>
<dbReference type="PANTHER" id="PTHR30572:SF4">
    <property type="entry name" value="ABC TRANSPORTER PERMEASE YTRF"/>
    <property type="match status" value="1"/>
</dbReference>
<feature type="transmembrane region" description="Helical" evidence="8">
    <location>
        <begin position="267"/>
        <end position="291"/>
    </location>
</feature>
<name>A0A1G8ZEU4_9ACTN</name>
<evidence type="ECO:0000256" key="4">
    <source>
        <dbReference type="ARBA" id="ARBA00022989"/>
    </source>
</evidence>
<evidence type="ECO:0000256" key="2">
    <source>
        <dbReference type="ARBA" id="ARBA00022475"/>
    </source>
</evidence>
<protein>
    <submittedName>
        <fullName evidence="10">Putative ABC transport system permease protein</fullName>
    </submittedName>
</protein>
<gene>
    <name evidence="10" type="ORF">SAMN05421869_11453</name>
</gene>
<evidence type="ECO:0000256" key="8">
    <source>
        <dbReference type="SAM" id="Phobius"/>
    </source>
</evidence>
<evidence type="ECO:0000256" key="7">
    <source>
        <dbReference type="SAM" id="MobiDB-lite"/>
    </source>
</evidence>
<feature type="domain" description="ABC3 transporter permease C-terminal" evidence="9">
    <location>
        <begin position="274"/>
        <end position="392"/>
    </location>
</feature>
<evidence type="ECO:0000259" key="9">
    <source>
        <dbReference type="Pfam" id="PF02687"/>
    </source>
</evidence>
<accession>A0A1G8ZEU4</accession>
<dbReference type="PANTHER" id="PTHR30572">
    <property type="entry name" value="MEMBRANE COMPONENT OF TRANSPORTER-RELATED"/>
    <property type="match status" value="1"/>
</dbReference>
<feature type="transmembrane region" description="Helical" evidence="8">
    <location>
        <begin position="434"/>
        <end position="455"/>
    </location>
</feature>
<feature type="transmembrane region" description="Helical" evidence="8">
    <location>
        <begin position="362"/>
        <end position="387"/>
    </location>
</feature>
<evidence type="ECO:0000313" key="11">
    <source>
        <dbReference type="Proteomes" id="UP000199202"/>
    </source>
</evidence>
<keyword evidence="2" id="KW-1003">Cell membrane</keyword>
<evidence type="ECO:0000256" key="3">
    <source>
        <dbReference type="ARBA" id="ARBA00022692"/>
    </source>
</evidence>
<dbReference type="InterPro" id="IPR003838">
    <property type="entry name" value="ABC3_permease_C"/>
</dbReference>
<evidence type="ECO:0000313" key="10">
    <source>
        <dbReference type="EMBL" id="SDK13646.1"/>
    </source>
</evidence>
<organism evidence="10 11">
    <name type="scientific">Nonomuraea jiangxiensis</name>
    <dbReference type="NCBI Taxonomy" id="633440"/>
    <lineage>
        <taxon>Bacteria</taxon>
        <taxon>Bacillati</taxon>
        <taxon>Actinomycetota</taxon>
        <taxon>Actinomycetes</taxon>
        <taxon>Streptosporangiales</taxon>
        <taxon>Streptosporangiaceae</taxon>
        <taxon>Nonomuraea</taxon>
    </lineage>
</organism>
<dbReference type="GO" id="GO:0022857">
    <property type="term" value="F:transmembrane transporter activity"/>
    <property type="evidence" value="ECO:0007669"/>
    <property type="project" value="TreeGrafter"/>
</dbReference>
<dbReference type="InterPro" id="IPR050250">
    <property type="entry name" value="Macrolide_Exporter_MacB"/>
</dbReference>
<keyword evidence="3 8" id="KW-0812">Transmembrane</keyword>
<feature type="transmembrane region" description="Helical" evidence="8">
    <location>
        <begin position="321"/>
        <end position="342"/>
    </location>
</feature>
<dbReference type="RefSeq" id="WP_090938281.1">
    <property type="nucleotide sequence ID" value="NZ_FNDJ01000014.1"/>
</dbReference>
<dbReference type="STRING" id="633440.SAMN05421869_11453"/>
<feature type="transmembrane region" description="Helical" evidence="8">
    <location>
        <begin position="828"/>
        <end position="849"/>
    </location>
</feature>
<comment type="subcellular location">
    <subcellularLocation>
        <location evidence="1">Cell membrane</location>
        <topology evidence="1">Multi-pass membrane protein</topology>
    </subcellularLocation>
</comment>
<feature type="transmembrane region" description="Helical" evidence="8">
    <location>
        <begin position="772"/>
        <end position="802"/>
    </location>
</feature>
<keyword evidence="11" id="KW-1185">Reference proteome</keyword>
<evidence type="ECO:0000256" key="1">
    <source>
        <dbReference type="ARBA" id="ARBA00004651"/>
    </source>
</evidence>
<feature type="domain" description="ABC3 transporter permease C-terminal" evidence="9">
    <location>
        <begin position="730"/>
        <end position="849"/>
    </location>
</feature>
<feature type="compositionally biased region" description="Low complexity" evidence="7">
    <location>
        <begin position="199"/>
        <end position="215"/>
    </location>
</feature>
<feature type="transmembrane region" description="Helical" evidence="8">
    <location>
        <begin position="21"/>
        <end position="44"/>
    </location>
</feature>
<keyword evidence="4 8" id="KW-1133">Transmembrane helix</keyword>
<reference evidence="10 11" key="1">
    <citation type="submission" date="2016-10" db="EMBL/GenBank/DDBJ databases">
        <authorList>
            <person name="de Groot N.N."/>
        </authorList>
    </citation>
    <scope>NUCLEOTIDE SEQUENCE [LARGE SCALE GENOMIC DNA]</scope>
    <source>
        <strain evidence="10 11">CGMCC 4.6533</strain>
    </source>
</reference>
<keyword evidence="5 8" id="KW-0472">Membrane</keyword>
<dbReference type="GO" id="GO:0005886">
    <property type="term" value="C:plasma membrane"/>
    <property type="evidence" value="ECO:0007669"/>
    <property type="project" value="UniProtKB-SubCell"/>
</dbReference>
<proteinExistence type="inferred from homology"/>
<feature type="region of interest" description="Disordered" evidence="7">
    <location>
        <begin position="196"/>
        <end position="217"/>
    </location>
</feature>
<feature type="transmembrane region" description="Helical" evidence="8">
    <location>
        <begin position="484"/>
        <end position="504"/>
    </location>
</feature>
<sequence length="861" mass="90646">MSAFLAALRLSRRDALRFRGRSALIMVMIGLPVLVVTAVLTGAATTDLTPQEKLDSMLGAADARLTVSRFRPTDQYYHGEFDVPPPTSRERGPWTEAEVHTLLDGRLLRYQTDVVDARLADGYDQVDVLEVDLRDPMTRGMRPLVRGRFAAAPGEVAVSPALLDRGVRLGGTITLAGRDRPARVVGVVEHPNRPGIKEVVGVPGSPLPDGGSSSGWLADTPGPVKRADIRRLNQAGMAVSSRSVIESPTPAELGEDRLRSPGREDDLVWLGLAIVIVVMEVVLLAGPAFAVGLRRRRRELAVIAAQGASGRQLRTIVLADGLVLGGAAALLGVALGIAAGLLVEPVVAARADWTQGPAEVPWWQVLGVAALGVVSGLVAALVPAVQAARQSPAELLAGRAAVDTRRRAGRPVLGLVLVALGLGTTFYSVRHGQLSVAVAAVLLVLGLVALMQWLVQATGRLSSRLPLPLRLTVRDASRHRVRTASAAAAVMAATMGTITLGIGLSSALAEREANRAALAPVGTLAIGGSDLDDAEWGRLRAEIGRWLPGVSLIPGLGVLDAQGRSVDMNIFREPEGCEGTHKCDTLVHSFMFMQPIGDERLLAFLQGRHDPRAAAALAAGKAVAFDPGLVRDGMIEIEAVRRFGDPVPPQRFKVAAVVSSGAEPAQTGVFLPPSAVTAAGFRVAERVVFAPHTPPYLERLERDLRAVQDSVYVRVEQRYDETRFTMLLALLGASMVVVLGGTFAATGLAAADMRQDLDTMSAVGGPPRVRRFVVAGQAAYIAGLGAVVGLAGGLVSGVALTWPMTRSGYRGPGEALYDPGPTTIDLPWPFLVAAVVGLPLLAALVAGAFTRTRLVPARRVA</sequence>
<evidence type="ECO:0000256" key="6">
    <source>
        <dbReference type="ARBA" id="ARBA00038076"/>
    </source>
</evidence>
<dbReference type="EMBL" id="FNDJ01000014">
    <property type="protein sequence ID" value="SDK13646.1"/>
    <property type="molecule type" value="Genomic_DNA"/>
</dbReference>
<feature type="transmembrane region" description="Helical" evidence="8">
    <location>
        <begin position="408"/>
        <end position="428"/>
    </location>
</feature>